<evidence type="ECO:0000313" key="2">
    <source>
        <dbReference type="EnsemblMetazoa" id="XP_030828489"/>
    </source>
</evidence>
<feature type="compositionally biased region" description="Polar residues" evidence="1">
    <location>
        <begin position="197"/>
        <end position="206"/>
    </location>
</feature>
<proteinExistence type="predicted"/>
<keyword evidence="3" id="KW-1185">Reference proteome</keyword>
<reference evidence="3" key="1">
    <citation type="submission" date="2015-02" db="EMBL/GenBank/DDBJ databases">
        <title>Genome sequencing for Strongylocentrotus purpuratus.</title>
        <authorList>
            <person name="Murali S."/>
            <person name="Liu Y."/>
            <person name="Vee V."/>
            <person name="English A."/>
            <person name="Wang M."/>
            <person name="Skinner E."/>
            <person name="Han Y."/>
            <person name="Muzny D.M."/>
            <person name="Worley K.C."/>
            <person name="Gibbs R.A."/>
        </authorList>
    </citation>
    <scope>NUCLEOTIDE SEQUENCE</scope>
</reference>
<dbReference type="InParanoid" id="A0A7M7MYA1"/>
<dbReference type="KEGG" id="spu:115919265"/>
<dbReference type="GeneID" id="115919265"/>
<reference evidence="2" key="2">
    <citation type="submission" date="2021-01" db="UniProtKB">
        <authorList>
            <consortium name="EnsemblMetazoa"/>
        </authorList>
    </citation>
    <scope>IDENTIFICATION</scope>
</reference>
<evidence type="ECO:0000313" key="3">
    <source>
        <dbReference type="Proteomes" id="UP000007110"/>
    </source>
</evidence>
<protein>
    <submittedName>
        <fullName evidence="2">Uncharacterized protein</fullName>
    </submittedName>
</protein>
<name>A0A7M7MYA1_STRPU</name>
<evidence type="ECO:0000256" key="1">
    <source>
        <dbReference type="SAM" id="MobiDB-lite"/>
    </source>
</evidence>
<dbReference type="Proteomes" id="UP000007110">
    <property type="component" value="Unassembled WGS sequence"/>
</dbReference>
<dbReference type="AlphaFoldDB" id="A0A7M7MYA1"/>
<feature type="region of interest" description="Disordered" evidence="1">
    <location>
        <begin position="171"/>
        <end position="215"/>
    </location>
</feature>
<accession>A0A7M7MYA1</accession>
<feature type="region of interest" description="Disordered" evidence="1">
    <location>
        <begin position="102"/>
        <end position="157"/>
    </location>
</feature>
<dbReference type="OrthoDB" id="6783358at2759"/>
<dbReference type="EnsemblMetazoa" id="XM_030972629">
    <property type="protein sequence ID" value="XP_030828489"/>
    <property type="gene ID" value="LOC115919265"/>
</dbReference>
<dbReference type="PANTHER" id="PTHR37162">
    <property type="entry name" value="HAT FAMILY DIMERISATION DOMAINCONTAINING PROTEIN-RELATED"/>
    <property type="match status" value="1"/>
</dbReference>
<organism evidence="2 3">
    <name type="scientific">Strongylocentrotus purpuratus</name>
    <name type="common">Purple sea urchin</name>
    <dbReference type="NCBI Taxonomy" id="7668"/>
    <lineage>
        <taxon>Eukaryota</taxon>
        <taxon>Metazoa</taxon>
        <taxon>Echinodermata</taxon>
        <taxon>Eleutherozoa</taxon>
        <taxon>Echinozoa</taxon>
        <taxon>Echinoidea</taxon>
        <taxon>Euechinoidea</taxon>
        <taxon>Echinacea</taxon>
        <taxon>Camarodonta</taxon>
        <taxon>Echinidea</taxon>
        <taxon>Strongylocentrotidae</taxon>
        <taxon>Strongylocentrotus</taxon>
    </lineage>
</organism>
<feature type="compositionally biased region" description="Low complexity" evidence="1">
    <location>
        <begin position="185"/>
        <end position="196"/>
    </location>
</feature>
<dbReference type="RefSeq" id="XP_030828489.1">
    <property type="nucleotide sequence ID" value="XM_030972629.1"/>
</dbReference>
<dbReference type="PANTHER" id="PTHR37162:SF10">
    <property type="entry name" value="DUF4371 DOMAIN-CONTAINING PROTEIN"/>
    <property type="match status" value="1"/>
</dbReference>
<sequence length="250" mass="28280">MPREVSVLGCPNHLIDSAAKDASSALPYSIDSLLIDVFYYLEASVNRKLNLKKFQMLIGNEVQAVLKHACTRWLSLGQCLPRFIQQWQALVLFFEGEVSAEQKTPTQQTKQKKPTQQTKATKNSVQTSLVPKKPTPAVKNEPAQGSQLKKKPAHQTKMTAQLQAFCIPKKVSADPPHVSKPAKSQTQVQLQTPQPQHSRPASSSSTTREKRQMRKLRIHLEKAEDWESCWQGNRLNSAQDWNFQSSQYDF</sequence>
<feature type="compositionally biased region" description="Low complexity" evidence="1">
    <location>
        <begin position="102"/>
        <end position="122"/>
    </location>
</feature>